<dbReference type="OrthoDB" id="10680066at2759"/>
<accession>A0A4P9Y2L5</accession>
<feature type="region of interest" description="Disordered" evidence="1">
    <location>
        <begin position="165"/>
        <end position="452"/>
    </location>
</feature>
<dbReference type="AlphaFoldDB" id="A0A4P9Y2L5"/>
<feature type="region of interest" description="Disordered" evidence="1">
    <location>
        <begin position="75"/>
        <end position="137"/>
    </location>
</feature>
<feature type="compositionally biased region" description="Polar residues" evidence="1">
    <location>
        <begin position="416"/>
        <end position="433"/>
    </location>
</feature>
<evidence type="ECO:0000313" key="2">
    <source>
        <dbReference type="EMBL" id="RKP13146.1"/>
    </source>
</evidence>
<sequence>MLAASSRVDPHQASSRPLSLAINSSYFPIGEIHHPTSSPGSPMMRATGSSYYGRNSVDGTMMMANAYRSNPATPLASGHPFIPPPPPGTSSLYGRASANPPPPPPPASGYEAFNHPSSTHDPSFSSLAHPAGLATSQSVSSPTSIALLQGRRTGSSPNIWFAGSTIQGDQAHRMMQEEEEEEEEETIYHAEEYQDSVVGKVQDSDSEEEEEEEESEEEESEEEESEEDEEKDDHRSLMHCLISPGKISPSPRSIPSDIPSSSPPSTRSTSVSSSASSSRTQPMSHPIQVRRPSLQSISSHQRLSLPRTLDVKTPLPSTSPTVSDSEEDSEEDSDASDSSSGAESTASSLYHPPTRTTAMMDRRGTTVINSARRSITRSAPQNQGTLPHSTRAASPAITHESRRSLAMDQSVRPPSRSATVQGTPINRNSSVTSQKHKYVEHRSSPPAKPITTTTATTTTMVRKISQRRRLDRVGIEEEFHALKHDLPEDSGSSDPHSGYSPSHPKKGLVRKLTGWIKRKSSMSTSLRNAPPSFTPA</sequence>
<feature type="compositionally biased region" description="Low complexity" evidence="1">
    <location>
        <begin position="243"/>
        <end position="284"/>
    </location>
</feature>
<protein>
    <submittedName>
        <fullName evidence="2">Uncharacterized protein</fullName>
    </submittedName>
</protein>
<feature type="compositionally biased region" description="Low complexity" evidence="1">
    <location>
        <begin position="336"/>
        <end position="348"/>
    </location>
</feature>
<feature type="region of interest" description="Disordered" evidence="1">
    <location>
        <begin position="475"/>
        <end position="536"/>
    </location>
</feature>
<dbReference type="Proteomes" id="UP000267251">
    <property type="component" value="Unassembled WGS sequence"/>
</dbReference>
<feature type="compositionally biased region" description="Acidic residues" evidence="1">
    <location>
        <begin position="324"/>
        <end position="335"/>
    </location>
</feature>
<feature type="compositionally biased region" description="Polar residues" evidence="1">
    <location>
        <begin position="293"/>
        <end position="302"/>
    </location>
</feature>
<reference evidence="3" key="1">
    <citation type="journal article" date="2018" name="Nat. Microbiol.">
        <title>Leveraging single-cell genomics to expand the fungal tree of life.</title>
        <authorList>
            <person name="Ahrendt S.R."/>
            <person name="Quandt C.A."/>
            <person name="Ciobanu D."/>
            <person name="Clum A."/>
            <person name="Salamov A."/>
            <person name="Andreopoulos B."/>
            <person name="Cheng J.F."/>
            <person name="Woyke T."/>
            <person name="Pelin A."/>
            <person name="Henrissat B."/>
            <person name="Reynolds N.K."/>
            <person name="Benny G.L."/>
            <person name="Smith M.E."/>
            <person name="James T.Y."/>
            <person name="Grigoriev I.V."/>
        </authorList>
    </citation>
    <scope>NUCLEOTIDE SEQUENCE [LARGE SCALE GENOMIC DNA]</scope>
</reference>
<name>A0A4P9Y2L5_9FUNG</name>
<keyword evidence="3" id="KW-1185">Reference proteome</keyword>
<dbReference type="EMBL" id="KZ988097">
    <property type="protein sequence ID" value="RKP13146.1"/>
    <property type="molecule type" value="Genomic_DNA"/>
</dbReference>
<feature type="compositionally biased region" description="Acidic residues" evidence="1">
    <location>
        <begin position="204"/>
        <end position="231"/>
    </location>
</feature>
<feature type="compositionally biased region" description="Polar residues" evidence="1">
    <location>
        <begin position="115"/>
        <end position="126"/>
    </location>
</feature>
<organism evidence="2 3">
    <name type="scientific">Piptocephalis cylindrospora</name>
    <dbReference type="NCBI Taxonomy" id="1907219"/>
    <lineage>
        <taxon>Eukaryota</taxon>
        <taxon>Fungi</taxon>
        <taxon>Fungi incertae sedis</taxon>
        <taxon>Zoopagomycota</taxon>
        <taxon>Zoopagomycotina</taxon>
        <taxon>Zoopagomycetes</taxon>
        <taxon>Zoopagales</taxon>
        <taxon>Piptocephalidaceae</taxon>
        <taxon>Piptocephalis</taxon>
    </lineage>
</organism>
<evidence type="ECO:0000313" key="3">
    <source>
        <dbReference type="Proteomes" id="UP000267251"/>
    </source>
</evidence>
<feature type="compositionally biased region" description="Basic and acidic residues" evidence="1">
    <location>
        <begin position="475"/>
        <end position="487"/>
    </location>
</feature>
<feature type="compositionally biased region" description="Polar residues" evidence="1">
    <location>
        <begin position="366"/>
        <end position="392"/>
    </location>
</feature>
<proteinExistence type="predicted"/>
<evidence type="ECO:0000256" key="1">
    <source>
        <dbReference type="SAM" id="MobiDB-lite"/>
    </source>
</evidence>
<gene>
    <name evidence="2" type="ORF">BJ684DRAFT_16428</name>
</gene>